<comment type="caution">
    <text evidence="6">The sequence shown here is derived from an EMBL/GenBank/DDBJ whole genome shotgun (WGS) entry which is preliminary data.</text>
</comment>
<evidence type="ECO:0000313" key="6">
    <source>
        <dbReference type="EMBL" id="TYQ08569.1"/>
    </source>
</evidence>
<dbReference type="InterPro" id="IPR009908">
    <property type="entry name" value="Methylamine_util_MauE"/>
</dbReference>
<evidence type="ECO:0000256" key="3">
    <source>
        <dbReference type="ARBA" id="ARBA00022989"/>
    </source>
</evidence>
<evidence type="ECO:0000256" key="1">
    <source>
        <dbReference type="ARBA" id="ARBA00004141"/>
    </source>
</evidence>
<sequence>MAIRIVSLVARLGLAAVWLISGGIKFLDPVQTKIAVRAYQLLPESLVGPVAIAMPLVEIVLGLLLLVGLAVRASAAVSVLMLVVLISVIISVWARGLSIDCGCFGGGGAADVDAWDYLSEILRDIGFLALALWLCFFPRSPLALGQGSRTAFSVEAQSSMAR</sequence>
<dbReference type="UniPathway" id="UPA00895"/>
<evidence type="ECO:0000256" key="4">
    <source>
        <dbReference type="ARBA" id="ARBA00023136"/>
    </source>
</evidence>
<proteinExistence type="predicted"/>
<name>A0A652YY07_NOCGL</name>
<dbReference type="EMBL" id="VNIQ01000001">
    <property type="protein sequence ID" value="TYQ08569.1"/>
    <property type="molecule type" value="Genomic_DNA"/>
</dbReference>
<evidence type="ECO:0000256" key="2">
    <source>
        <dbReference type="ARBA" id="ARBA00022692"/>
    </source>
</evidence>
<dbReference type="AlphaFoldDB" id="A0A652YY07"/>
<comment type="subcellular location">
    <subcellularLocation>
        <location evidence="1">Membrane</location>
        <topology evidence="1">Multi-pass membrane protein</topology>
    </subcellularLocation>
</comment>
<keyword evidence="2" id="KW-0812">Transmembrane</keyword>
<keyword evidence="3" id="KW-1133">Transmembrane helix</keyword>
<evidence type="ECO:0000259" key="5">
    <source>
        <dbReference type="Pfam" id="PF07291"/>
    </source>
</evidence>
<dbReference type="Pfam" id="PF07291">
    <property type="entry name" value="MauE"/>
    <property type="match status" value="1"/>
</dbReference>
<feature type="domain" description="Methylamine utilisation protein MauE" evidence="5">
    <location>
        <begin position="4"/>
        <end position="136"/>
    </location>
</feature>
<dbReference type="GO" id="GO:0030416">
    <property type="term" value="P:methylamine metabolic process"/>
    <property type="evidence" value="ECO:0007669"/>
    <property type="project" value="InterPro"/>
</dbReference>
<protein>
    <submittedName>
        <fullName evidence="6">Methylamine utilization protein MauE</fullName>
    </submittedName>
</protein>
<dbReference type="GO" id="GO:0016020">
    <property type="term" value="C:membrane"/>
    <property type="evidence" value="ECO:0007669"/>
    <property type="project" value="UniProtKB-SubCell"/>
</dbReference>
<reference evidence="6" key="1">
    <citation type="submission" date="2019-07" db="EMBL/GenBank/DDBJ databases">
        <title>Genomic Encyclopedia of Type Strains, Phase IV (KMG-IV): sequencing the most valuable type-strain genomes for metagenomic binning, comparative biology and taxonomic classification.</title>
        <authorList>
            <person name="Goeker M."/>
        </authorList>
    </citation>
    <scope>NUCLEOTIDE SEQUENCE</scope>
    <source>
        <strain evidence="6">DSM 44596</strain>
    </source>
</reference>
<accession>A0A652YY07</accession>
<gene>
    <name evidence="6" type="ORF">FNL38_101943</name>
</gene>
<keyword evidence="4" id="KW-0472">Membrane</keyword>
<organism evidence="6">
    <name type="scientific">Nocardia globerula</name>
    <dbReference type="NCBI Taxonomy" id="1818"/>
    <lineage>
        <taxon>Bacteria</taxon>
        <taxon>Bacillati</taxon>
        <taxon>Actinomycetota</taxon>
        <taxon>Actinomycetes</taxon>
        <taxon>Mycobacteriales</taxon>
        <taxon>Nocardiaceae</taxon>
        <taxon>Nocardia</taxon>
    </lineage>
</organism>